<feature type="region of interest" description="Disordered" evidence="1">
    <location>
        <begin position="156"/>
        <end position="175"/>
    </location>
</feature>
<proteinExistence type="predicted"/>
<protein>
    <submittedName>
        <fullName evidence="2">Uncharacterized protein</fullName>
    </submittedName>
</protein>
<organism evidence="2 3">
    <name type="scientific">Hyaloscypha variabilis (strain UAMH 11265 / GT02V1 / F)</name>
    <name type="common">Meliniomyces variabilis</name>
    <dbReference type="NCBI Taxonomy" id="1149755"/>
    <lineage>
        <taxon>Eukaryota</taxon>
        <taxon>Fungi</taxon>
        <taxon>Dikarya</taxon>
        <taxon>Ascomycota</taxon>
        <taxon>Pezizomycotina</taxon>
        <taxon>Leotiomycetes</taxon>
        <taxon>Helotiales</taxon>
        <taxon>Hyaloscyphaceae</taxon>
        <taxon>Hyaloscypha</taxon>
        <taxon>Hyaloscypha variabilis</taxon>
    </lineage>
</organism>
<evidence type="ECO:0000313" key="3">
    <source>
        <dbReference type="Proteomes" id="UP000235786"/>
    </source>
</evidence>
<name>A0A2J6RT81_HYAVF</name>
<dbReference type="Proteomes" id="UP000235786">
    <property type="component" value="Unassembled WGS sequence"/>
</dbReference>
<dbReference type="AlphaFoldDB" id="A0A2J6RT81"/>
<gene>
    <name evidence="2" type="ORF">L207DRAFT_331276</name>
</gene>
<evidence type="ECO:0000313" key="2">
    <source>
        <dbReference type="EMBL" id="PMD41724.1"/>
    </source>
</evidence>
<sequence length="175" mass="19724">MNSLCPCFNVIPSLPSHLVLACAITESTQTRRSRTLSTGRPADLDLDEGSPQVLGDAATFAFRLFKRASQKQISRTRSAVRRNFQCTDGGGCRDHPRISISDSAHTYFVQRPLDSEIPRHTLPLWQFPRSLAEQRGFWRSTNQPLLLSRIRLDKPPTKDHTFETEDEASGADKIM</sequence>
<reference evidence="2 3" key="1">
    <citation type="submission" date="2016-04" db="EMBL/GenBank/DDBJ databases">
        <title>A degradative enzymes factory behind the ericoid mycorrhizal symbiosis.</title>
        <authorList>
            <consortium name="DOE Joint Genome Institute"/>
            <person name="Martino E."/>
            <person name="Morin E."/>
            <person name="Grelet G."/>
            <person name="Kuo A."/>
            <person name="Kohler A."/>
            <person name="Daghino S."/>
            <person name="Barry K."/>
            <person name="Choi C."/>
            <person name="Cichocki N."/>
            <person name="Clum A."/>
            <person name="Copeland A."/>
            <person name="Hainaut M."/>
            <person name="Haridas S."/>
            <person name="Labutti K."/>
            <person name="Lindquist E."/>
            <person name="Lipzen A."/>
            <person name="Khouja H.-R."/>
            <person name="Murat C."/>
            <person name="Ohm R."/>
            <person name="Olson A."/>
            <person name="Spatafora J."/>
            <person name="Veneault-Fourrey C."/>
            <person name="Henrissat B."/>
            <person name="Grigoriev I."/>
            <person name="Martin F."/>
            <person name="Perotto S."/>
        </authorList>
    </citation>
    <scope>NUCLEOTIDE SEQUENCE [LARGE SCALE GENOMIC DNA]</scope>
    <source>
        <strain evidence="2 3">F</strain>
    </source>
</reference>
<dbReference type="EMBL" id="KZ613944">
    <property type="protein sequence ID" value="PMD41724.1"/>
    <property type="molecule type" value="Genomic_DNA"/>
</dbReference>
<keyword evidence="3" id="KW-1185">Reference proteome</keyword>
<evidence type="ECO:0000256" key="1">
    <source>
        <dbReference type="SAM" id="MobiDB-lite"/>
    </source>
</evidence>
<accession>A0A2J6RT81</accession>